<keyword evidence="1" id="KW-0813">Transport</keyword>
<evidence type="ECO:0000313" key="10">
    <source>
        <dbReference type="EMBL" id="SHF15987.1"/>
    </source>
</evidence>
<dbReference type="PANTHER" id="PTHR42781:SF4">
    <property type="entry name" value="SPERMIDINE_PUTRESCINE IMPORT ATP-BINDING PROTEIN POTA"/>
    <property type="match status" value="1"/>
</dbReference>
<reference evidence="10 11" key="1">
    <citation type="submission" date="2016-11" db="EMBL/GenBank/DDBJ databases">
        <authorList>
            <person name="Jaros S."/>
            <person name="Januszkiewicz K."/>
            <person name="Wedrychowicz H."/>
        </authorList>
    </citation>
    <scope>NUCLEOTIDE SEQUENCE [LARGE SCALE GENOMIC DNA]</scope>
    <source>
        <strain evidence="10 11">DSM 19980</strain>
    </source>
</reference>
<keyword evidence="8" id="KW-0472">Membrane</keyword>
<dbReference type="PANTHER" id="PTHR42781">
    <property type="entry name" value="SPERMIDINE/PUTRESCINE IMPORT ATP-BINDING PROTEIN POTA"/>
    <property type="match status" value="1"/>
</dbReference>
<keyword evidence="2" id="KW-1003">Cell membrane</keyword>
<dbReference type="CDD" id="cd03259">
    <property type="entry name" value="ABC_Carb_Solutes_like"/>
    <property type="match status" value="1"/>
</dbReference>
<dbReference type="SMART" id="SM00382">
    <property type="entry name" value="AAA"/>
    <property type="match status" value="1"/>
</dbReference>
<dbReference type="GO" id="GO:0015408">
    <property type="term" value="F:ABC-type ferric iron transporter activity"/>
    <property type="evidence" value="ECO:0007669"/>
    <property type="project" value="InterPro"/>
</dbReference>
<dbReference type="RefSeq" id="WP_072822243.1">
    <property type="nucleotide sequence ID" value="NZ_FQUJ01000007.1"/>
</dbReference>
<dbReference type="GO" id="GO:0005524">
    <property type="term" value="F:ATP binding"/>
    <property type="evidence" value="ECO:0007669"/>
    <property type="project" value="UniProtKB-KW"/>
</dbReference>
<evidence type="ECO:0000256" key="8">
    <source>
        <dbReference type="ARBA" id="ARBA00023136"/>
    </source>
</evidence>
<dbReference type="Pfam" id="PF00005">
    <property type="entry name" value="ABC_tran"/>
    <property type="match status" value="1"/>
</dbReference>
<dbReference type="InterPro" id="IPR015853">
    <property type="entry name" value="ABC_transpr_FbpC"/>
</dbReference>
<dbReference type="Gene3D" id="2.40.50.140">
    <property type="entry name" value="Nucleic acid-binding proteins"/>
    <property type="match status" value="1"/>
</dbReference>
<evidence type="ECO:0000256" key="3">
    <source>
        <dbReference type="ARBA" id="ARBA00022496"/>
    </source>
</evidence>
<keyword evidence="3" id="KW-0410">Iron transport</keyword>
<dbReference type="GO" id="GO:0016887">
    <property type="term" value="F:ATP hydrolysis activity"/>
    <property type="evidence" value="ECO:0007669"/>
    <property type="project" value="InterPro"/>
</dbReference>
<evidence type="ECO:0000256" key="5">
    <source>
        <dbReference type="ARBA" id="ARBA00022840"/>
    </source>
</evidence>
<gene>
    <name evidence="10" type="ORF">SAMN02745148_01959</name>
</gene>
<organism evidence="10 11">
    <name type="scientific">Modicisalibacter ilicicola DSM 19980</name>
    <dbReference type="NCBI Taxonomy" id="1121942"/>
    <lineage>
        <taxon>Bacteria</taxon>
        <taxon>Pseudomonadati</taxon>
        <taxon>Pseudomonadota</taxon>
        <taxon>Gammaproteobacteria</taxon>
        <taxon>Oceanospirillales</taxon>
        <taxon>Halomonadaceae</taxon>
        <taxon>Modicisalibacter</taxon>
    </lineage>
</organism>
<dbReference type="GO" id="GO:0043190">
    <property type="term" value="C:ATP-binding cassette (ABC) transporter complex"/>
    <property type="evidence" value="ECO:0007669"/>
    <property type="project" value="InterPro"/>
</dbReference>
<accession>A0A1M4ZDV5</accession>
<dbReference type="InterPro" id="IPR050093">
    <property type="entry name" value="ABC_SmlMolc_Importer"/>
</dbReference>
<dbReference type="InterPro" id="IPR003593">
    <property type="entry name" value="AAA+_ATPase"/>
</dbReference>
<keyword evidence="4" id="KW-0547">Nucleotide-binding</keyword>
<dbReference type="InterPro" id="IPR013611">
    <property type="entry name" value="Transp-assoc_OB_typ2"/>
</dbReference>
<dbReference type="InterPro" id="IPR012340">
    <property type="entry name" value="NA-bd_OB-fold"/>
</dbReference>
<evidence type="ECO:0000256" key="4">
    <source>
        <dbReference type="ARBA" id="ARBA00022741"/>
    </source>
</evidence>
<dbReference type="AlphaFoldDB" id="A0A1M4ZDV5"/>
<dbReference type="SUPFAM" id="SSF50331">
    <property type="entry name" value="MOP-like"/>
    <property type="match status" value="1"/>
</dbReference>
<keyword evidence="5 10" id="KW-0067">ATP-binding</keyword>
<protein>
    <submittedName>
        <fullName evidence="10">Iron(III) transport system ATP-binding protein</fullName>
    </submittedName>
</protein>
<dbReference type="PROSITE" id="PS50893">
    <property type="entry name" value="ABC_TRANSPORTER_2"/>
    <property type="match status" value="1"/>
</dbReference>
<dbReference type="Gene3D" id="3.40.50.300">
    <property type="entry name" value="P-loop containing nucleotide triphosphate hydrolases"/>
    <property type="match status" value="1"/>
</dbReference>
<evidence type="ECO:0000256" key="1">
    <source>
        <dbReference type="ARBA" id="ARBA00022448"/>
    </source>
</evidence>
<dbReference type="InterPro" id="IPR027417">
    <property type="entry name" value="P-loop_NTPase"/>
</dbReference>
<dbReference type="InterPro" id="IPR003439">
    <property type="entry name" value="ABC_transporter-like_ATP-bd"/>
</dbReference>
<proteinExistence type="predicted"/>
<dbReference type="PROSITE" id="PS00211">
    <property type="entry name" value="ABC_TRANSPORTER_1"/>
    <property type="match status" value="1"/>
</dbReference>
<dbReference type="Proteomes" id="UP000184346">
    <property type="component" value="Unassembled WGS sequence"/>
</dbReference>
<dbReference type="STRING" id="1121942.SAMN02745148_01959"/>
<evidence type="ECO:0000313" key="11">
    <source>
        <dbReference type="Proteomes" id="UP000184346"/>
    </source>
</evidence>
<keyword evidence="7" id="KW-0406">Ion transport</keyword>
<name>A0A1M4ZDV5_9GAMM</name>
<dbReference type="EMBL" id="FQUJ01000007">
    <property type="protein sequence ID" value="SHF15987.1"/>
    <property type="molecule type" value="Genomic_DNA"/>
</dbReference>
<dbReference type="OrthoDB" id="9802264at2"/>
<dbReference type="Pfam" id="PF08402">
    <property type="entry name" value="TOBE_2"/>
    <property type="match status" value="1"/>
</dbReference>
<dbReference type="Gene3D" id="2.40.50.100">
    <property type="match status" value="1"/>
</dbReference>
<dbReference type="InterPro" id="IPR017871">
    <property type="entry name" value="ABC_transporter-like_CS"/>
</dbReference>
<keyword evidence="11" id="KW-1185">Reference proteome</keyword>
<evidence type="ECO:0000256" key="7">
    <source>
        <dbReference type="ARBA" id="ARBA00023065"/>
    </source>
</evidence>
<dbReference type="FunFam" id="3.40.50.300:FF:000425">
    <property type="entry name" value="Probable ABC transporter, ATP-binding subunit"/>
    <property type="match status" value="1"/>
</dbReference>
<evidence type="ECO:0000256" key="2">
    <source>
        <dbReference type="ARBA" id="ARBA00022475"/>
    </source>
</evidence>
<keyword evidence="6" id="KW-0408">Iron</keyword>
<dbReference type="GO" id="GO:0015697">
    <property type="term" value="P:quaternary ammonium group transport"/>
    <property type="evidence" value="ECO:0007669"/>
    <property type="project" value="UniProtKB-ARBA"/>
</dbReference>
<feature type="domain" description="ABC transporter" evidence="9">
    <location>
        <begin position="6"/>
        <end position="238"/>
    </location>
</feature>
<dbReference type="InterPro" id="IPR008995">
    <property type="entry name" value="Mo/tungstate-bd_C_term_dom"/>
</dbReference>
<evidence type="ECO:0000259" key="9">
    <source>
        <dbReference type="PROSITE" id="PS50893"/>
    </source>
</evidence>
<sequence>MGQPLLHVDDLECRYGATVVTRQVNFSLTRGDLCCLLGPSGCGKTTLLRAIAGFEPVAAGSIALDGRVLSDPTTLVAPEKRQIGMVFQDYALFPHLSIVDNVAFGLRRLPGDQRRQRVDELLELVGLTHLGKRYPHELSGGQQQRVALARALAPQPRLLLLDEPFSNLDVELRRQLSQEVRRILKKLGISAIMVTHDQQEAFALADQVGVLHGGHLQQWDTPYNLYHEPATRFVANFIGQGFFIPGTMQDRETVNTEIGDIAGNRAYPFEIGAPVDVLLRPDDIVLDQQSALEARVEQRTFTGASTLYRLRLPSQQVVEASFNSHHEFAPGESIPVRIQADHLILFERRMEE</sequence>
<evidence type="ECO:0000256" key="6">
    <source>
        <dbReference type="ARBA" id="ARBA00023004"/>
    </source>
</evidence>
<dbReference type="SUPFAM" id="SSF52540">
    <property type="entry name" value="P-loop containing nucleoside triphosphate hydrolases"/>
    <property type="match status" value="1"/>
</dbReference>